<dbReference type="OrthoDB" id="3295168at2"/>
<organism evidence="1 2">
    <name type="scientific">Embleya hyalina</name>
    <dbReference type="NCBI Taxonomy" id="516124"/>
    <lineage>
        <taxon>Bacteria</taxon>
        <taxon>Bacillati</taxon>
        <taxon>Actinomycetota</taxon>
        <taxon>Actinomycetes</taxon>
        <taxon>Kitasatosporales</taxon>
        <taxon>Streptomycetaceae</taxon>
        <taxon>Embleya</taxon>
    </lineage>
</organism>
<comment type="caution">
    <text evidence="1">The sequence shown here is derived from an EMBL/GenBank/DDBJ whole genome shotgun (WGS) entry which is preliminary data.</text>
</comment>
<keyword evidence="2" id="KW-1185">Reference proteome</keyword>
<evidence type="ECO:0000313" key="1">
    <source>
        <dbReference type="EMBL" id="GCD97684.1"/>
    </source>
</evidence>
<dbReference type="EMBL" id="BIFH01000025">
    <property type="protein sequence ID" value="GCD97684.1"/>
    <property type="molecule type" value="Genomic_DNA"/>
</dbReference>
<name>A0A401YSW9_9ACTN</name>
<proteinExistence type="predicted"/>
<dbReference type="Proteomes" id="UP000286931">
    <property type="component" value="Unassembled WGS sequence"/>
</dbReference>
<accession>A0A401YSW9</accession>
<sequence>MRIKGYPKRFVDTETGGQPPTFREMDWEEIDLEFCLGLLQVQELDDEDMLEEALGFYRPAGQVRAPGLYDETYDEWAVLRMPSARGELCIVFRSLEYDAGIDYLVREDADSEVIHLGYHANEPTFAGLSWGETSAFLDAAGNAHERAARTVMLMPMCLDVEAVGPSRPAYESALRHFGAPSPLDEILDALTANDPTYQPTWREHDSMRVCDHPDSHRNPNTKHLTPEQHRRIRHILG</sequence>
<protein>
    <submittedName>
        <fullName evidence="1">Uncharacterized protein</fullName>
    </submittedName>
</protein>
<evidence type="ECO:0000313" key="2">
    <source>
        <dbReference type="Proteomes" id="UP000286931"/>
    </source>
</evidence>
<dbReference type="RefSeq" id="WP_126639659.1">
    <property type="nucleotide sequence ID" value="NZ_BIFH01000025.1"/>
</dbReference>
<gene>
    <name evidence="1" type="ORF">EHYA_05380</name>
</gene>
<dbReference type="AlphaFoldDB" id="A0A401YSW9"/>
<reference evidence="1 2" key="1">
    <citation type="submission" date="2018-12" db="EMBL/GenBank/DDBJ databases">
        <title>Draft genome sequence of Embleya hyalina NBRC 13850T.</title>
        <authorList>
            <person name="Komaki H."/>
            <person name="Hosoyama A."/>
            <person name="Kimura A."/>
            <person name="Ichikawa N."/>
            <person name="Tamura T."/>
        </authorList>
    </citation>
    <scope>NUCLEOTIDE SEQUENCE [LARGE SCALE GENOMIC DNA]</scope>
    <source>
        <strain evidence="1 2">NBRC 13850</strain>
    </source>
</reference>